<accession>A0ABR2L6S8</accession>
<dbReference type="PANTHER" id="PTHR24159">
    <property type="match status" value="1"/>
</dbReference>
<dbReference type="PANTHER" id="PTHR24159:SF5">
    <property type="entry name" value="ANK_REP_REGION DOMAIN-CONTAINING PROTEIN"/>
    <property type="match status" value="1"/>
</dbReference>
<dbReference type="EMBL" id="JAPFFF010000001">
    <property type="protein sequence ID" value="KAK8898472.1"/>
    <property type="molecule type" value="Genomic_DNA"/>
</dbReference>
<name>A0ABR2L6S8_9EUKA</name>
<keyword evidence="3" id="KW-1185">Reference proteome</keyword>
<proteinExistence type="predicted"/>
<evidence type="ECO:0000313" key="3">
    <source>
        <dbReference type="Proteomes" id="UP001470230"/>
    </source>
</evidence>
<organism evidence="2 3">
    <name type="scientific">Tritrichomonas musculus</name>
    <dbReference type="NCBI Taxonomy" id="1915356"/>
    <lineage>
        <taxon>Eukaryota</taxon>
        <taxon>Metamonada</taxon>
        <taxon>Parabasalia</taxon>
        <taxon>Tritrichomonadida</taxon>
        <taxon>Tritrichomonadidae</taxon>
        <taxon>Tritrichomonas</taxon>
    </lineage>
</organism>
<keyword evidence="1" id="KW-0175">Coiled coil</keyword>
<feature type="coiled-coil region" evidence="1">
    <location>
        <begin position="404"/>
        <end position="431"/>
    </location>
</feature>
<evidence type="ECO:0000313" key="2">
    <source>
        <dbReference type="EMBL" id="KAK8898472.1"/>
    </source>
</evidence>
<gene>
    <name evidence="2" type="ORF">M9Y10_000760</name>
</gene>
<dbReference type="SUPFAM" id="SSF48403">
    <property type="entry name" value="Ankyrin repeat"/>
    <property type="match status" value="1"/>
</dbReference>
<evidence type="ECO:0000256" key="1">
    <source>
        <dbReference type="SAM" id="Coils"/>
    </source>
</evidence>
<evidence type="ECO:0008006" key="4">
    <source>
        <dbReference type="Google" id="ProtNLM"/>
    </source>
</evidence>
<reference evidence="2 3" key="1">
    <citation type="submission" date="2024-04" db="EMBL/GenBank/DDBJ databases">
        <title>Tritrichomonas musculus Genome.</title>
        <authorList>
            <person name="Alves-Ferreira E."/>
            <person name="Grigg M."/>
            <person name="Lorenzi H."/>
            <person name="Galac M."/>
        </authorList>
    </citation>
    <scope>NUCLEOTIDE SEQUENCE [LARGE SCALE GENOMIC DNA]</scope>
    <source>
        <strain evidence="2 3">EAF2021</strain>
    </source>
</reference>
<sequence length="651" mass="75346">MNIHRVITGLLVKPTVIRQNLSPFSYYLARIIIIFFIPRTFTITTNTGSGKFNTLFLGDKSSIIADFLVKNPENMEYHLDIDDKDNVLGKFEQIYQGEFVIFDEDELPISQKITKLLNIIECPNFMKPESLKRHEGGWGGPYNQRQNEFGVVINYLDLSIYLQRTAPRSFIIVTNKKEYECNIFGVYSSGIIREHLAKNPTSNKYIYNFDDDFNEFQAICDIFNFKNVILTRNNIESIKEIAEVLQITVILNDVENYIKYRKTLIDSIDALFDLLYNIKEKTVKTVKFSILESKWPKTEDNVKELAAFIIQVAKTDFLYHPYIVDLLLQLDQEANEDNQLKILIPTITKQLMITAFEQPHTTGTTGIQQQQPYGHPTPNSTPVISKNNNYNCSMATYGFIYFLYKKEIISADDLKKELRNLRKKNDNLKCWFFSEIDEIKQSKSSAYIRGIGYPSNSFSGARVAANANAFIKSYQSDKIDMYKKMRDSGEPDDELTKAIRRDDVDMVQQIISSSGENGTSKKFIPLYIFENYVPNGSTRYINYATAYGSLRCFKYFLLNHEKIDKTTFSLAVYGGNIEIIKIADLNEQDDEDNKPRKVWAGNQSNQLLSTNNDKIIPAIMKYRNDLFDWILKQNSLLKNQMKIYSLWLNNQ</sequence>
<dbReference type="Proteomes" id="UP001470230">
    <property type="component" value="Unassembled WGS sequence"/>
</dbReference>
<dbReference type="InterPro" id="IPR036770">
    <property type="entry name" value="Ankyrin_rpt-contain_sf"/>
</dbReference>
<protein>
    <recommendedName>
        <fullName evidence="4">DUF3447 domain-containing protein</fullName>
    </recommendedName>
</protein>
<comment type="caution">
    <text evidence="2">The sequence shown here is derived from an EMBL/GenBank/DDBJ whole genome shotgun (WGS) entry which is preliminary data.</text>
</comment>